<dbReference type="AlphaFoldDB" id="A0A1D2MI04"/>
<dbReference type="GO" id="GO:0036498">
    <property type="term" value="P:IRE1-mediated unfolded protein response"/>
    <property type="evidence" value="ECO:0007669"/>
    <property type="project" value="TreeGrafter"/>
</dbReference>
<evidence type="ECO:0000256" key="4">
    <source>
        <dbReference type="ARBA" id="ARBA00022741"/>
    </source>
</evidence>
<dbReference type="PROSITE" id="PS50011">
    <property type="entry name" value="PROTEIN_KINASE_DOM"/>
    <property type="match status" value="1"/>
</dbReference>
<evidence type="ECO:0000256" key="2">
    <source>
        <dbReference type="ARBA" id="ARBA00022527"/>
    </source>
</evidence>
<evidence type="ECO:0000313" key="9">
    <source>
        <dbReference type="EMBL" id="ODM92637.1"/>
    </source>
</evidence>
<feature type="domain" description="Protein kinase" evidence="8">
    <location>
        <begin position="96"/>
        <end position="371"/>
    </location>
</feature>
<proteinExistence type="predicted"/>
<dbReference type="Gene3D" id="3.30.200.20">
    <property type="entry name" value="Phosphorylase Kinase, domain 1"/>
    <property type="match status" value="1"/>
</dbReference>
<dbReference type="GO" id="GO:1990604">
    <property type="term" value="C:IRE1-TRAF2-ASK1 complex"/>
    <property type="evidence" value="ECO:0007669"/>
    <property type="project" value="TreeGrafter"/>
</dbReference>
<evidence type="ECO:0000313" key="10">
    <source>
        <dbReference type="Proteomes" id="UP000094527"/>
    </source>
</evidence>
<keyword evidence="2" id="KW-0723">Serine/threonine-protein kinase</keyword>
<keyword evidence="6" id="KW-0067">ATP-binding</keyword>
<comment type="caution">
    <text evidence="9">The sequence shown here is derived from an EMBL/GenBank/DDBJ whole genome shotgun (WGS) entry which is preliminary data.</text>
</comment>
<keyword evidence="4" id="KW-0547">Nucleotide-binding</keyword>
<dbReference type="InterPro" id="IPR008271">
    <property type="entry name" value="Ser/Thr_kinase_AS"/>
</dbReference>
<dbReference type="OrthoDB" id="63989at2759"/>
<accession>A0A1D2MI04</accession>
<dbReference type="GO" id="GO:0004674">
    <property type="term" value="F:protein serine/threonine kinase activity"/>
    <property type="evidence" value="ECO:0007669"/>
    <property type="project" value="UniProtKB-KW"/>
</dbReference>
<dbReference type="GO" id="GO:0070059">
    <property type="term" value="P:intrinsic apoptotic signaling pathway in response to endoplasmic reticulum stress"/>
    <property type="evidence" value="ECO:0007669"/>
    <property type="project" value="TreeGrafter"/>
</dbReference>
<dbReference type="InterPro" id="IPR011009">
    <property type="entry name" value="Kinase-like_dom_sf"/>
</dbReference>
<dbReference type="EC" id="2.7.11.1" evidence="1"/>
<dbReference type="Proteomes" id="UP000094527">
    <property type="component" value="Unassembled WGS sequence"/>
</dbReference>
<reference evidence="9 10" key="1">
    <citation type="journal article" date="2016" name="Genome Biol. Evol.">
        <title>Gene Family Evolution Reflects Adaptation to Soil Environmental Stressors in the Genome of the Collembolan Orchesella cincta.</title>
        <authorList>
            <person name="Faddeeva-Vakhrusheva A."/>
            <person name="Derks M.F."/>
            <person name="Anvar S.Y."/>
            <person name="Agamennone V."/>
            <person name="Suring W."/>
            <person name="Smit S."/>
            <person name="van Straalen N.M."/>
            <person name="Roelofs D."/>
        </authorList>
    </citation>
    <scope>NUCLEOTIDE SEQUENCE [LARGE SCALE GENOMIC DNA]</scope>
    <source>
        <tissue evidence="9">Mixed pool</tissue>
    </source>
</reference>
<dbReference type="PANTHER" id="PTHR13954">
    <property type="entry name" value="IRE1-RELATED"/>
    <property type="match status" value="1"/>
</dbReference>
<dbReference type="Gene3D" id="1.10.510.10">
    <property type="entry name" value="Transferase(Phosphotransferase) domain 1"/>
    <property type="match status" value="1"/>
</dbReference>
<evidence type="ECO:0000256" key="3">
    <source>
        <dbReference type="ARBA" id="ARBA00022679"/>
    </source>
</evidence>
<dbReference type="GO" id="GO:0051082">
    <property type="term" value="F:unfolded protein binding"/>
    <property type="evidence" value="ECO:0007669"/>
    <property type="project" value="TreeGrafter"/>
</dbReference>
<organism evidence="9 10">
    <name type="scientific">Orchesella cincta</name>
    <name type="common">Springtail</name>
    <name type="synonym">Podura cincta</name>
    <dbReference type="NCBI Taxonomy" id="48709"/>
    <lineage>
        <taxon>Eukaryota</taxon>
        <taxon>Metazoa</taxon>
        <taxon>Ecdysozoa</taxon>
        <taxon>Arthropoda</taxon>
        <taxon>Hexapoda</taxon>
        <taxon>Collembola</taxon>
        <taxon>Entomobryomorpha</taxon>
        <taxon>Entomobryoidea</taxon>
        <taxon>Orchesellidae</taxon>
        <taxon>Orchesellinae</taxon>
        <taxon>Orchesella</taxon>
    </lineage>
</organism>
<keyword evidence="3" id="KW-0808">Transferase</keyword>
<feature type="non-terminal residue" evidence="9">
    <location>
        <position position="1"/>
    </location>
</feature>
<keyword evidence="10" id="KW-1185">Reference proteome</keyword>
<evidence type="ECO:0000256" key="6">
    <source>
        <dbReference type="ARBA" id="ARBA00022840"/>
    </source>
</evidence>
<evidence type="ECO:0000256" key="5">
    <source>
        <dbReference type="ARBA" id="ARBA00022777"/>
    </source>
</evidence>
<feature type="region of interest" description="Disordered" evidence="7">
    <location>
        <begin position="35"/>
        <end position="70"/>
    </location>
</feature>
<evidence type="ECO:0000259" key="8">
    <source>
        <dbReference type="PROSITE" id="PS50011"/>
    </source>
</evidence>
<dbReference type="STRING" id="48709.A0A1D2MI04"/>
<dbReference type="Pfam" id="PF00069">
    <property type="entry name" value="Pkinase"/>
    <property type="match status" value="1"/>
</dbReference>
<dbReference type="SUPFAM" id="SSF56112">
    <property type="entry name" value="Protein kinase-like (PK-like)"/>
    <property type="match status" value="1"/>
</dbReference>
<dbReference type="InterPro" id="IPR000719">
    <property type="entry name" value="Prot_kinase_dom"/>
</dbReference>
<name>A0A1D2MI04_ORCCI</name>
<protein>
    <recommendedName>
        <fullName evidence="1">non-specific serine/threonine protein kinase</fullName>
        <ecNumber evidence="1">2.7.11.1</ecNumber>
    </recommendedName>
</protein>
<gene>
    <name evidence="9" type="ORF">Ocin01_14045</name>
</gene>
<feature type="compositionally biased region" description="Basic and acidic residues" evidence="7">
    <location>
        <begin position="49"/>
        <end position="63"/>
    </location>
</feature>
<evidence type="ECO:0000256" key="1">
    <source>
        <dbReference type="ARBA" id="ARBA00012513"/>
    </source>
</evidence>
<dbReference type="FunFam" id="3.30.200.20:FF:000077">
    <property type="entry name" value="Putative Serine/threonine-protein kinase/endoribonuclease IRE1"/>
    <property type="match status" value="1"/>
</dbReference>
<dbReference type="GO" id="GO:0005524">
    <property type="term" value="F:ATP binding"/>
    <property type="evidence" value="ECO:0007669"/>
    <property type="project" value="UniProtKB-KW"/>
</dbReference>
<keyword evidence="5 9" id="KW-0418">Kinase</keyword>
<dbReference type="SMART" id="SM00220">
    <property type="entry name" value="S_TKc"/>
    <property type="match status" value="1"/>
</dbReference>
<dbReference type="InterPro" id="IPR045133">
    <property type="entry name" value="IRE1/2-like"/>
</dbReference>
<dbReference type="PROSITE" id="PS00108">
    <property type="entry name" value="PROTEIN_KINASE_ST"/>
    <property type="match status" value="1"/>
</dbReference>
<sequence length="492" mass="55955">DWERNIIIKNMDKLVNLTSAHSLLPKLRANGVLGEDDLEELNKPQSSRTPREHGSNRRADRCAPKKQTKSGASGLLLTEIMKRKHKSFRDDREIEYEENEKLGEGSAGTIVYKGKFGDRDVAVKRVNSDQEKQKTIVQEIENLKIGDVHENIVRYFCTKVVQHFVLIVLELCDMTLTDWVYKQVACQANRTSRPSQLLGLDWLHAPGLSYRDLKPENILLVAQINKVKISDFGLSRKILETGRQQDPYYVTQPALGLARKGGSLQRFFTNSKSPKNTNSYSMTNRAHLLNVTFESDVFSLGCVYYYVLTDGSHAFGSVMRRNVNILDDNVMIDTNNVVHGCTQNTLFIRLMISNDPKSRPSCSALLSSPIFWTHEQCVKFSEHLKTIGVSKQMKFKPSQPCRLDHWVDTVSKREKPCAAFAYAYCQGVAGLRQYYPEQLFAFEALGLELLPAVSETHRRHQRQARKTSGATLDCGREGEYQHRFRVPGSPRP</sequence>
<dbReference type="PANTHER" id="PTHR13954:SF6">
    <property type="entry name" value="NON-SPECIFIC SERINE_THREONINE PROTEIN KINASE"/>
    <property type="match status" value="1"/>
</dbReference>
<dbReference type="GO" id="GO:0004521">
    <property type="term" value="F:RNA endonuclease activity"/>
    <property type="evidence" value="ECO:0007669"/>
    <property type="project" value="InterPro"/>
</dbReference>
<dbReference type="EMBL" id="LJIJ01001181">
    <property type="protein sequence ID" value="ODM92637.1"/>
    <property type="molecule type" value="Genomic_DNA"/>
</dbReference>
<evidence type="ECO:0000256" key="7">
    <source>
        <dbReference type="SAM" id="MobiDB-lite"/>
    </source>
</evidence>